<evidence type="ECO:0000313" key="2">
    <source>
        <dbReference type="EMBL" id="MPC16579.1"/>
    </source>
</evidence>
<accession>A0A5B7D4F2</accession>
<reference evidence="2 3" key="1">
    <citation type="submission" date="2019-05" db="EMBL/GenBank/DDBJ databases">
        <title>Another draft genome of Portunus trituberculatus and its Hox gene families provides insights of decapod evolution.</title>
        <authorList>
            <person name="Jeong J.-H."/>
            <person name="Song I."/>
            <person name="Kim S."/>
            <person name="Choi T."/>
            <person name="Kim D."/>
            <person name="Ryu S."/>
            <person name="Kim W."/>
        </authorList>
    </citation>
    <scope>NUCLEOTIDE SEQUENCE [LARGE SCALE GENOMIC DNA]</scope>
    <source>
        <tissue evidence="2">Muscle</tissue>
    </source>
</reference>
<proteinExistence type="predicted"/>
<name>A0A5B7D4F2_PORTR</name>
<protein>
    <submittedName>
        <fullName evidence="2">Uncharacterized protein</fullName>
    </submittedName>
</protein>
<evidence type="ECO:0000256" key="1">
    <source>
        <dbReference type="SAM" id="MobiDB-lite"/>
    </source>
</evidence>
<comment type="caution">
    <text evidence="2">The sequence shown here is derived from an EMBL/GenBank/DDBJ whole genome shotgun (WGS) entry which is preliminary data.</text>
</comment>
<dbReference type="AlphaFoldDB" id="A0A5B7D4F2"/>
<keyword evidence="3" id="KW-1185">Reference proteome</keyword>
<organism evidence="2 3">
    <name type="scientific">Portunus trituberculatus</name>
    <name type="common">Swimming crab</name>
    <name type="synonym">Neptunus trituberculatus</name>
    <dbReference type="NCBI Taxonomy" id="210409"/>
    <lineage>
        <taxon>Eukaryota</taxon>
        <taxon>Metazoa</taxon>
        <taxon>Ecdysozoa</taxon>
        <taxon>Arthropoda</taxon>
        <taxon>Crustacea</taxon>
        <taxon>Multicrustacea</taxon>
        <taxon>Malacostraca</taxon>
        <taxon>Eumalacostraca</taxon>
        <taxon>Eucarida</taxon>
        <taxon>Decapoda</taxon>
        <taxon>Pleocyemata</taxon>
        <taxon>Brachyura</taxon>
        <taxon>Eubrachyura</taxon>
        <taxon>Portunoidea</taxon>
        <taxon>Portunidae</taxon>
        <taxon>Portuninae</taxon>
        <taxon>Portunus</taxon>
    </lineage>
</organism>
<dbReference type="InterPro" id="IPR038081">
    <property type="entry name" value="CalX-like_sf"/>
</dbReference>
<dbReference type="Proteomes" id="UP000324222">
    <property type="component" value="Unassembled WGS sequence"/>
</dbReference>
<gene>
    <name evidence="2" type="ORF">E2C01_009408</name>
</gene>
<feature type="region of interest" description="Disordered" evidence="1">
    <location>
        <begin position="48"/>
        <end position="68"/>
    </location>
</feature>
<sequence>MILTDDDDLGFEFANKDSELTEDEKIALLGKPKLGNATRTQIRIKENKEYRNDSLHSFPPVHQTAAPP</sequence>
<evidence type="ECO:0000313" key="3">
    <source>
        <dbReference type="Proteomes" id="UP000324222"/>
    </source>
</evidence>
<dbReference type="EMBL" id="VSRR010000518">
    <property type="protein sequence ID" value="MPC16579.1"/>
    <property type="molecule type" value="Genomic_DNA"/>
</dbReference>
<dbReference type="Gene3D" id="2.60.40.2030">
    <property type="match status" value="1"/>
</dbReference>